<dbReference type="PANTHER" id="PTHR22803">
    <property type="entry name" value="MANNOSE, PHOSPHOLIPASE, LECTIN RECEPTOR RELATED"/>
    <property type="match status" value="1"/>
</dbReference>
<feature type="signal peptide" evidence="2">
    <location>
        <begin position="1"/>
        <end position="20"/>
    </location>
</feature>
<dbReference type="InterPro" id="IPR016186">
    <property type="entry name" value="C-type_lectin-like/link_sf"/>
</dbReference>
<dbReference type="OrthoDB" id="7357196at2759"/>
<dbReference type="Proteomes" id="UP000663880">
    <property type="component" value="Unassembled WGS sequence"/>
</dbReference>
<dbReference type="SMART" id="SM00034">
    <property type="entry name" value="CLECT"/>
    <property type="match status" value="2"/>
</dbReference>
<evidence type="ECO:0000256" key="2">
    <source>
        <dbReference type="SAM" id="SignalP"/>
    </source>
</evidence>
<keyword evidence="1" id="KW-1015">Disulfide bond</keyword>
<comment type="caution">
    <text evidence="4">The sequence shown here is derived from an EMBL/GenBank/DDBJ whole genome shotgun (WGS) entry which is preliminary data.</text>
</comment>
<dbReference type="SUPFAM" id="SSF56436">
    <property type="entry name" value="C-type lectin-like"/>
    <property type="match status" value="2"/>
</dbReference>
<name>A0A821Y2R8_9NEOP</name>
<organism evidence="4 5">
    <name type="scientific">Pieris macdunnoughi</name>
    <dbReference type="NCBI Taxonomy" id="345717"/>
    <lineage>
        <taxon>Eukaryota</taxon>
        <taxon>Metazoa</taxon>
        <taxon>Ecdysozoa</taxon>
        <taxon>Arthropoda</taxon>
        <taxon>Hexapoda</taxon>
        <taxon>Insecta</taxon>
        <taxon>Pterygota</taxon>
        <taxon>Neoptera</taxon>
        <taxon>Endopterygota</taxon>
        <taxon>Lepidoptera</taxon>
        <taxon>Glossata</taxon>
        <taxon>Ditrysia</taxon>
        <taxon>Papilionoidea</taxon>
        <taxon>Pieridae</taxon>
        <taxon>Pierinae</taxon>
        <taxon>Pieris</taxon>
    </lineage>
</organism>
<accession>A0A821Y2R8</accession>
<evidence type="ECO:0000259" key="3">
    <source>
        <dbReference type="PROSITE" id="PS50041"/>
    </source>
</evidence>
<feature type="domain" description="C-type lectin" evidence="3">
    <location>
        <begin position="45"/>
        <end position="151"/>
    </location>
</feature>
<dbReference type="CDD" id="cd00037">
    <property type="entry name" value="CLECT"/>
    <property type="match status" value="2"/>
</dbReference>
<dbReference type="PROSITE" id="PS00615">
    <property type="entry name" value="C_TYPE_LECTIN_1"/>
    <property type="match status" value="1"/>
</dbReference>
<dbReference type="EMBL" id="CAJOBZ010000076">
    <property type="protein sequence ID" value="CAF4953760.1"/>
    <property type="molecule type" value="Genomic_DNA"/>
</dbReference>
<evidence type="ECO:0000313" key="4">
    <source>
        <dbReference type="EMBL" id="CAF4953760.1"/>
    </source>
</evidence>
<dbReference type="InterPro" id="IPR016187">
    <property type="entry name" value="CTDL_fold"/>
</dbReference>
<dbReference type="InterPro" id="IPR050111">
    <property type="entry name" value="C-type_lectin/snaclec_domain"/>
</dbReference>
<dbReference type="Pfam" id="PF00059">
    <property type="entry name" value="Lectin_C"/>
    <property type="match status" value="2"/>
</dbReference>
<gene>
    <name evidence="4" type="ORF">PMACD_LOCUS15965</name>
</gene>
<feature type="domain" description="C-type lectin" evidence="3">
    <location>
        <begin position="175"/>
        <end position="302"/>
    </location>
</feature>
<evidence type="ECO:0000313" key="5">
    <source>
        <dbReference type="Proteomes" id="UP000663880"/>
    </source>
</evidence>
<dbReference type="InterPro" id="IPR001304">
    <property type="entry name" value="C-type_lectin-like"/>
</dbReference>
<dbReference type="InterPro" id="IPR018378">
    <property type="entry name" value="C-type_lectin_CS"/>
</dbReference>
<sequence length="313" mass="35775">MELVFSSCFFLVLAISLVESRQFRYDYKFNQDIQSWIKLHQVPSTWEDARLRCHLEGANLASPQNLKFATVLRNTLKNTHAERTGIFTGIHATFSNGDFHSIEGIPLTKMPLQWMPFEPDNENKNENCIVMHSNGTIADVNCNEAFPYVCYRKKSQNEVLTECGTVDRDYHLDPRTGSCYKFHFIARNWTRAFMTCAAEGAYLAIINSDAEADILKELFAKYPDSALRFTNSKDIAFVGFHDWGERNVWTTIHGQSIENAGFNTFDVNQPDEAPNGEFCGGMFRSGKLDDAWCYVRMAFICEKSVDSLLDENE</sequence>
<dbReference type="AlphaFoldDB" id="A0A821Y2R8"/>
<reference evidence="4" key="1">
    <citation type="submission" date="2021-02" db="EMBL/GenBank/DDBJ databases">
        <authorList>
            <person name="Steward A R."/>
        </authorList>
    </citation>
    <scope>NUCLEOTIDE SEQUENCE</scope>
</reference>
<dbReference type="Gene3D" id="3.10.100.10">
    <property type="entry name" value="Mannose-Binding Protein A, subunit A"/>
    <property type="match status" value="2"/>
</dbReference>
<evidence type="ECO:0000256" key="1">
    <source>
        <dbReference type="ARBA" id="ARBA00023157"/>
    </source>
</evidence>
<keyword evidence="5" id="KW-1185">Reference proteome</keyword>
<feature type="chain" id="PRO_5032707049" description="C-type lectin domain-containing protein" evidence="2">
    <location>
        <begin position="21"/>
        <end position="313"/>
    </location>
</feature>
<dbReference type="PROSITE" id="PS50041">
    <property type="entry name" value="C_TYPE_LECTIN_2"/>
    <property type="match status" value="2"/>
</dbReference>
<protein>
    <recommendedName>
        <fullName evidence="3">C-type lectin domain-containing protein</fullName>
    </recommendedName>
</protein>
<keyword evidence="2" id="KW-0732">Signal</keyword>
<proteinExistence type="predicted"/>